<evidence type="ECO:0000313" key="1">
    <source>
        <dbReference type="EMBL" id="KAF5760315.1"/>
    </source>
</evidence>
<accession>A0A9K3GYC8</accession>
<evidence type="ECO:0000313" key="2">
    <source>
        <dbReference type="Proteomes" id="UP000215914"/>
    </source>
</evidence>
<gene>
    <name evidence="1" type="ORF">HanXRQr2_Chr16g0752041</name>
</gene>
<protein>
    <submittedName>
        <fullName evidence="1">Uncharacterized protein</fullName>
    </submittedName>
</protein>
<comment type="caution">
    <text evidence="1">The sequence shown here is derived from an EMBL/GenBank/DDBJ whole genome shotgun (WGS) entry which is preliminary data.</text>
</comment>
<reference evidence="1" key="1">
    <citation type="journal article" date="2017" name="Nature">
        <title>The sunflower genome provides insights into oil metabolism, flowering and Asterid evolution.</title>
        <authorList>
            <person name="Badouin H."/>
            <person name="Gouzy J."/>
            <person name="Grassa C.J."/>
            <person name="Murat F."/>
            <person name="Staton S.E."/>
            <person name="Cottret L."/>
            <person name="Lelandais-Briere C."/>
            <person name="Owens G.L."/>
            <person name="Carrere S."/>
            <person name="Mayjonade B."/>
            <person name="Legrand L."/>
            <person name="Gill N."/>
            <person name="Kane N.C."/>
            <person name="Bowers J.E."/>
            <person name="Hubner S."/>
            <person name="Bellec A."/>
            <person name="Berard A."/>
            <person name="Berges H."/>
            <person name="Blanchet N."/>
            <person name="Boniface M.C."/>
            <person name="Brunel D."/>
            <person name="Catrice O."/>
            <person name="Chaidir N."/>
            <person name="Claudel C."/>
            <person name="Donnadieu C."/>
            <person name="Faraut T."/>
            <person name="Fievet G."/>
            <person name="Helmstetter N."/>
            <person name="King M."/>
            <person name="Knapp S.J."/>
            <person name="Lai Z."/>
            <person name="Le Paslier M.C."/>
            <person name="Lippi Y."/>
            <person name="Lorenzon L."/>
            <person name="Mandel J.R."/>
            <person name="Marage G."/>
            <person name="Marchand G."/>
            <person name="Marquand E."/>
            <person name="Bret-Mestries E."/>
            <person name="Morien E."/>
            <person name="Nambeesan S."/>
            <person name="Nguyen T."/>
            <person name="Pegot-Espagnet P."/>
            <person name="Pouilly N."/>
            <person name="Raftis F."/>
            <person name="Sallet E."/>
            <person name="Schiex T."/>
            <person name="Thomas J."/>
            <person name="Vandecasteele C."/>
            <person name="Vares D."/>
            <person name="Vear F."/>
            <person name="Vautrin S."/>
            <person name="Crespi M."/>
            <person name="Mangin B."/>
            <person name="Burke J.M."/>
            <person name="Salse J."/>
            <person name="Munos S."/>
            <person name="Vincourt P."/>
            <person name="Rieseberg L.H."/>
            <person name="Langlade N.B."/>
        </authorList>
    </citation>
    <scope>NUCLEOTIDE SEQUENCE</scope>
    <source>
        <tissue evidence="1">Leaves</tissue>
    </source>
</reference>
<dbReference type="EMBL" id="MNCJ02000331">
    <property type="protein sequence ID" value="KAF5760315.1"/>
    <property type="molecule type" value="Genomic_DNA"/>
</dbReference>
<dbReference type="Proteomes" id="UP000215914">
    <property type="component" value="Unassembled WGS sequence"/>
</dbReference>
<dbReference type="AlphaFoldDB" id="A0A9K3GYC8"/>
<sequence>MGCTKGFGCFSKKKIIWFASYPSVCFSGLHLKNPNNPQNEVKIECSNPHRLLPLPIVL</sequence>
<keyword evidence="2" id="KW-1185">Reference proteome</keyword>
<name>A0A9K3GYC8_HELAN</name>
<proteinExistence type="predicted"/>
<dbReference type="Gramene" id="mRNA:HanXRQr2_Chr16g0752041">
    <property type="protein sequence ID" value="CDS:HanXRQr2_Chr16g0752041.1"/>
    <property type="gene ID" value="HanXRQr2_Chr16g0752041"/>
</dbReference>
<organism evidence="1 2">
    <name type="scientific">Helianthus annuus</name>
    <name type="common">Common sunflower</name>
    <dbReference type="NCBI Taxonomy" id="4232"/>
    <lineage>
        <taxon>Eukaryota</taxon>
        <taxon>Viridiplantae</taxon>
        <taxon>Streptophyta</taxon>
        <taxon>Embryophyta</taxon>
        <taxon>Tracheophyta</taxon>
        <taxon>Spermatophyta</taxon>
        <taxon>Magnoliopsida</taxon>
        <taxon>eudicotyledons</taxon>
        <taxon>Gunneridae</taxon>
        <taxon>Pentapetalae</taxon>
        <taxon>asterids</taxon>
        <taxon>campanulids</taxon>
        <taxon>Asterales</taxon>
        <taxon>Asteraceae</taxon>
        <taxon>Asteroideae</taxon>
        <taxon>Heliantheae alliance</taxon>
        <taxon>Heliantheae</taxon>
        <taxon>Helianthus</taxon>
    </lineage>
</organism>
<reference evidence="1" key="2">
    <citation type="submission" date="2020-06" db="EMBL/GenBank/DDBJ databases">
        <title>Helianthus annuus Genome sequencing and assembly Release 2.</title>
        <authorList>
            <person name="Gouzy J."/>
            <person name="Langlade N."/>
            <person name="Munos S."/>
        </authorList>
    </citation>
    <scope>NUCLEOTIDE SEQUENCE</scope>
    <source>
        <tissue evidence="1">Leaves</tissue>
    </source>
</reference>